<gene>
    <name evidence="2" type="ORF">ONB1V03_LOCUS23095</name>
</gene>
<evidence type="ECO:0000313" key="3">
    <source>
        <dbReference type="Proteomes" id="UP000728032"/>
    </source>
</evidence>
<dbReference type="PANTHER" id="PTHR43157">
    <property type="entry name" value="PHOSPHATIDYLINOSITOL-GLYCAN BIOSYNTHESIS CLASS F PROTEIN-RELATED"/>
    <property type="match status" value="1"/>
</dbReference>
<reference evidence="2" key="1">
    <citation type="submission" date="2020-11" db="EMBL/GenBank/DDBJ databases">
        <authorList>
            <person name="Tran Van P."/>
        </authorList>
    </citation>
    <scope>NUCLEOTIDE SEQUENCE</scope>
</reference>
<dbReference type="AlphaFoldDB" id="A0A7R9MVM7"/>
<dbReference type="EMBL" id="OC970770">
    <property type="protein sequence ID" value="CAD7666819.1"/>
    <property type="molecule type" value="Genomic_DNA"/>
</dbReference>
<dbReference type="PANTHER" id="PTHR43157:SF27">
    <property type="entry name" value="RETINOL DEHYDROGENASE 12, LIKE"/>
    <property type="match status" value="1"/>
</dbReference>
<name>A0A7R9MVM7_9ACAR</name>
<dbReference type="SUPFAM" id="SSF51735">
    <property type="entry name" value="NAD(P)-binding Rossmann-fold domains"/>
    <property type="match status" value="1"/>
</dbReference>
<keyword evidence="3" id="KW-1185">Reference proteome</keyword>
<evidence type="ECO:0000256" key="1">
    <source>
        <dbReference type="ARBA" id="ARBA00023002"/>
    </source>
</evidence>
<keyword evidence="1" id="KW-0560">Oxidoreductase</keyword>
<dbReference type="InterPro" id="IPR002347">
    <property type="entry name" value="SDR_fam"/>
</dbReference>
<proteinExistence type="predicted"/>
<accession>A0A7R9MVM7</accession>
<dbReference type="GO" id="GO:0016491">
    <property type="term" value="F:oxidoreductase activity"/>
    <property type="evidence" value="ECO:0007669"/>
    <property type="project" value="UniProtKB-KW"/>
</dbReference>
<dbReference type="Pfam" id="PF00106">
    <property type="entry name" value="adh_short"/>
    <property type="match status" value="1"/>
</dbReference>
<dbReference type="OrthoDB" id="6482966at2759"/>
<protein>
    <submittedName>
        <fullName evidence="2">Uncharacterized protein</fullName>
    </submittedName>
</protein>
<sequence>GEINFGDIQSEKGYDKYRAYSQSKLANILFTRELAVRLAGTAITCYALHPGLVNTDLQRHLDGCLSVMFTLFNRIVQIDAELGAQTTHYCALEPSLANETGRYYKNCSRVDSMVDNAVDDLAAKKLWELSCKAVDIEDKYKY</sequence>
<dbReference type="EMBL" id="CAJPVJ010055945">
    <property type="protein sequence ID" value="CAG2183675.1"/>
    <property type="molecule type" value="Genomic_DNA"/>
</dbReference>
<organism evidence="2">
    <name type="scientific">Oppiella nova</name>
    <dbReference type="NCBI Taxonomy" id="334625"/>
    <lineage>
        <taxon>Eukaryota</taxon>
        <taxon>Metazoa</taxon>
        <taxon>Ecdysozoa</taxon>
        <taxon>Arthropoda</taxon>
        <taxon>Chelicerata</taxon>
        <taxon>Arachnida</taxon>
        <taxon>Acari</taxon>
        <taxon>Acariformes</taxon>
        <taxon>Sarcoptiformes</taxon>
        <taxon>Oribatida</taxon>
        <taxon>Brachypylina</taxon>
        <taxon>Oppioidea</taxon>
        <taxon>Oppiidae</taxon>
        <taxon>Oppiella</taxon>
    </lineage>
</organism>
<dbReference type="Gene3D" id="3.40.50.720">
    <property type="entry name" value="NAD(P)-binding Rossmann-like Domain"/>
    <property type="match status" value="1"/>
</dbReference>
<dbReference type="PRINTS" id="PR01167">
    <property type="entry name" value="INSADHFAMILY"/>
</dbReference>
<evidence type="ECO:0000313" key="2">
    <source>
        <dbReference type="EMBL" id="CAD7666819.1"/>
    </source>
</evidence>
<dbReference type="Proteomes" id="UP000728032">
    <property type="component" value="Unassembled WGS sequence"/>
</dbReference>
<feature type="non-terminal residue" evidence="2">
    <location>
        <position position="142"/>
    </location>
</feature>
<dbReference type="InterPro" id="IPR036291">
    <property type="entry name" value="NAD(P)-bd_dom_sf"/>
</dbReference>